<comment type="caution">
    <text evidence="1">The sequence shown here is derived from an EMBL/GenBank/DDBJ whole genome shotgun (WGS) entry which is preliminary data.</text>
</comment>
<keyword evidence="2" id="KW-1185">Reference proteome</keyword>
<sequence>MIRSLSLSLSRSLSLSLSLSLILILVPARSRSRLHRQVRLRVSYLFIYLSKSIDPPSICHRCLIDELGLCSAVRVQVDSVSVSAWKSNPSPVFPPFISTGKTTVSQRRWVTTIIIIIIIILRRFRLSPRSQSALSAFRPGDAQMESLVKT</sequence>
<dbReference type="EMBL" id="JAGKHQ010000016">
    <property type="protein sequence ID" value="KAG7494936.1"/>
    <property type="molecule type" value="Genomic_DNA"/>
</dbReference>
<evidence type="ECO:0008006" key="3">
    <source>
        <dbReference type="Google" id="ProtNLM"/>
    </source>
</evidence>
<proteinExistence type="predicted"/>
<accession>A0AAV6QMQ4</accession>
<protein>
    <recommendedName>
        <fullName evidence="3">Secreted protein</fullName>
    </recommendedName>
</protein>
<dbReference type="Proteomes" id="UP000693946">
    <property type="component" value="Linkage Group LG4"/>
</dbReference>
<organism evidence="1 2">
    <name type="scientific">Solea senegalensis</name>
    <name type="common">Senegalese sole</name>
    <dbReference type="NCBI Taxonomy" id="28829"/>
    <lineage>
        <taxon>Eukaryota</taxon>
        <taxon>Metazoa</taxon>
        <taxon>Chordata</taxon>
        <taxon>Craniata</taxon>
        <taxon>Vertebrata</taxon>
        <taxon>Euteleostomi</taxon>
        <taxon>Actinopterygii</taxon>
        <taxon>Neopterygii</taxon>
        <taxon>Teleostei</taxon>
        <taxon>Neoteleostei</taxon>
        <taxon>Acanthomorphata</taxon>
        <taxon>Carangaria</taxon>
        <taxon>Pleuronectiformes</taxon>
        <taxon>Pleuronectoidei</taxon>
        <taxon>Soleidae</taxon>
        <taxon>Solea</taxon>
    </lineage>
</organism>
<dbReference type="AlphaFoldDB" id="A0AAV6QMQ4"/>
<reference evidence="1 2" key="1">
    <citation type="journal article" date="2021" name="Sci. Rep.">
        <title>Chromosome anchoring in Senegalese sole (Solea senegalensis) reveals sex-associated markers and genome rearrangements in flatfish.</title>
        <authorList>
            <person name="Guerrero-Cozar I."/>
            <person name="Gomez-Garrido J."/>
            <person name="Berbel C."/>
            <person name="Martinez-Blanch J.F."/>
            <person name="Alioto T."/>
            <person name="Claros M.G."/>
            <person name="Gagnaire P.A."/>
            <person name="Manchado M."/>
        </authorList>
    </citation>
    <scope>NUCLEOTIDE SEQUENCE [LARGE SCALE GENOMIC DNA]</scope>
    <source>
        <strain evidence="1">Sse05_10M</strain>
    </source>
</reference>
<evidence type="ECO:0000313" key="1">
    <source>
        <dbReference type="EMBL" id="KAG7494936.1"/>
    </source>
</evidence>
<gene>
    <name evidence="1" type="ORF">JOB18_040347</name>
</gene>
<evidence type="ECO:0000313" key="2">
    <source>
        <dbReference type="Proteomes" id="UP000693946"/>
    </source>
</evidence>
<name>A0AAV6QMQ4_SOLSE</name>